<protein>
    <submittedName>
        <fullName evidence="1">Uncharacterized protein</fullName>
    </submittedName>
</protein>
<organism evidence="2">
    <name type="scientific">Caenorhabditis remanei</name>
    <name type="common">Caenorhabditis vulgaris</name>
    <dbReference type="NCBI Taxonomy" id="31234"/>
    <lineage>
        <taxon>Eukaryota</taxon>
        <taxon>Metazoa</taxon>
        <taxon>Ecdysozoa</taxon>
        <taxon>Nematoda</taxon>
        <taxon>Chromadorea</taxon>
        <taxon>Rhabditida</taxon>
        <taxon>Rhabditina</taxon>
        <taxon>Rhabditomorpha</taxon>
        <taxon>Rhabditoidea</taxon>
        <taxon>Rhabditidae</taxon>
        <taxon>Peloderinae</taxon>
        <taxon>Caenorhabditis</taxon>
    </lineage>
</organism>
<accession>E3MEK4</accession>
<keyword evidence="2" id="KW-1185">Reference proteome</keyword>
<gene>
    <name evidence="1" type="ORF">CRE_21806</name>
</gene>
<reference evidence="1" key="1">
    <citation type="submission" date="2007-07" db="EMBL/GenBank/DDBJ databases">
        <title>PCAP assembly of the Caenorhabditis remanei genome.</title>
        <authorList>
            <consortium name="The Caenorhabditis remanei Sequencing Consortium"/>
            <person name="Wilson R.K."/>
        </authorList>
    </citation>
    <scope>NUCLEOTIDE SEQUENCE [LARGE SCALE GENOMIC DNA]</scope>
    <source>
        <strain evidence="1">PB4641</strain>
    </source>
</reference>
<dbReference type="EMBL" id="DS268439">
    <property type="protein sequence ID" value="EFP00432.1"/>
    <property type="molecule type" value="Genomic_DNA"/>
</dbReference>
<proteinExistence type="predicted"/>
<dbReference type="InParanoid" id="E3MEK4"/>
<dbReference type="AlphaFoldDB" id="E3MEK4"/>
<name>E3MEK4_CAERE</name>
<dbReference type="HOGENOM" id="CLU_1082750_0_0_1"/>
<sequence length="258" mass="29214">MSDFYVTLVSNAQESSTISNFQTHLPSTLVFNKPYEVALSSIIYPTSHDLISNAREANGKLENEFFVTAGKTVYLCRVQKCTFSTPNQLIDILNHTFSKSVNTATNSTEKHTSTLFEYNSLFNRVTIKQMKNISRIELSDRLSYFLGIEKISTKFPINGQYPMFSGSDLMYIYSEDLVEPQTVSHMKAPLLKVISISPGNEGNIEQSFTKPIYVPVRVKECSRIGIQIKNDRDHFIPFNSGKIVVVLHFRPTKVTFDG</sequence>
<evidence type="ECO:0000313" key="1">
    <source>
        <dbReference type="EMBL" id="EFP00432.1"/>
    </source>
</evidence>
<evidence type="ECO:0000313" key="2">
    <source>
        <dbReference type="Proteomes" id="UP000008281"/>
    </source>
</evidence>
<dbReference type="OrthoDB" id="6413258at2759"/>
<dbReference type="Proteomes" id="UP000008281">
    <property type="component" value="Unassembled WGS sequence"/>
</dbReference>